<evidence type="ECO:0000256" key="1">
    <source>
        <dbReference type="SAM" id="Phobius"/>
    </source>
</evidence>
<dbReference type="AlphaFoldDB" id="A0A3E3E2D8"/>
<gene>
    <name evidence="2" type="ORF">DW687_03625</name>
</gene>
<sequence length="74" mass="8790">MHRRRNISLPIMICLLIMIITFAGYLVYDLTDMYYDTYENTNSNLLVENNNETDKVLNVFGYEFKVPDLEVFTK</sequence>
<comment type="caution">
    <text evidence="2">The sequence shown here is derived from an EMBL/GenBank/DDBJ whole genome shotgun (WGS) entry which is preliminary data.</text>
</comment>
<keyword evidence="1" id="KW-1133">Transmembrane helix</keyword>
<reference evidence="2 3" key="1">
    <citation type="submission" date="2018-08" db="EMBL/GenBank/DDBJ databases">
        <title>A genome reference for cultivated species of the human gut microbiota.</title>
        <authorList>
            <person name="Zou Y."/>
            <person name="Xue W."/>
            <person name="Luo G."/>
        </authorList>
    </citation>
    <scope>NUCLEOTIDE SEQUENCE [LARGE SCALE GENOMIC DNA]</scope>
    <source>
        <strain evidence="2 3">AM25-6</strain>
    </source>
</reference>
<name>A0A3E3E2D8_9FIRM</name>
<keyword evidence="1" id="KW-0812">Transmembrane</keyword>
<evidence type="ECO:0000313" key="2">
    <source>
        <dbReference type="EMBL" id="RGD75425.1"/>
    </source>
</evidence>
<accession>A0A3E3E2D8</accession>
<evidence type="ECO:0000313" key="3">
    <source>
        <dbReference type="Proteomes" id="UP000261212"/>
    </source>
</evidence>
<keyword evidence="1" id="KW-0472">Membrane</keyword>
<dbReference type="RefSeq" id="WP_007049994.1">
    <property type="nucleotide sequence ID" value="NZ_CABKNJ010000001.1"/>
</dbReference>
<feature type="transmembrane region" description="Helical" evidence="1">
    <location>
        <begin position="7"/>
        <end position="28"/>
    </location>
</feature>
<dbReference type="GeneID" id="98000328"/>
<protein>
    <submittedName>
        <fullName evidence="2">Uncharacterized protein</fullName>
    </submittedName>
</protein>
<dbReference type="Proteomes" id="UP000261212">
    <property type="component" value="Unassembled WGS sequence"/>
</dbReference>
<dbReference type="EMBL" id="QUSM01000002">
    <property type="protein sequence ID" value="RGD75425.1"/>
    <property type="molecule type" value="Genomic_DNA"/>
</dbReference>
<organism evidence="2 3">
    <name type="scientific">Anaerofustis stercorihominis</name>
    <dbReference type="NCBI Taxonomy" id="214853"/>
    <lineage>
        <taxon>Bacteria</taxon>
        <taxon>Bacillati</taxon>
        <taxon>Bacillota</taxon>
        <taxon>Clostridia</taxon>
        <taxon>Eubacteriales</taxon>
        <taxon>Eubacteriaceae</taxon>
        <taxon>Anaerofustis</taxon>
    </lineage>
</organism>
<proteinExistence type="predicted"/>